<dbReference type="RefSeq" id="WP_256614149.1">
    <property type="nucleotide sequence ID" value="NZ_JANIBK010000016.1"/>
</dbReference>
<dbReference type="InterPro" id="IPR004449">
    <property type="entry name" value="SixA"/>
</dbReference>
<comment type="caution">
    <text evidence="1">The sequence shown here is derived from an EMBL/GenBank/DDBJ whole genome shotgun (WGS) entry which is preliminary data.</text>
</comment>
<dbReference type="Pfam" id="PF00300">
    <property type="entry name" value="His_Phos_1"/>
    <property type="match status" value="1"/>
</dbReference>
<dbReference type="SUPFAM" id="SSF53254">
    <property type="entry name" value="Phosphoglycerate mutase-like"/>
    <property type="match status" value="1"/>
</dbReference>
<organism evidence="1 2">
    <name type="scientific">Methylomonas rivi</name>
    <dbReference type="NCBI Taxonomy" id="2952226"/>
    <lineage>
        <taxon>Bacteria</taxon>
        <taxon>Pseudomonadati</taxon>
        <taxon>Pseudomonadota</taxon>
        <taxon>Gammaproteobacteria</taxon>
        <taxon>Methylococcales</taxon>
        <taxon>Methylococcaceae</taxon>
        <taxon>Methylomonas</taxon>
    </lineage>
</organism>
<dbReference type="InterPro" id="IPR013078">
    <property type="entry name" value="His_Pase_superF_clade-1"/>
</dbReference>
<dbReference type="SMART" id="SM00855">
    <property type="entry name" value="PGAM"/>
    <property type="match status" value="1"/>
</dbReference>
<accession>A0ABT1U1W3</accession>
<dbReference type="NCBIfam" id="TIGR00249">
    <property type="entry name" value="sixA"/>
    <property type="match status" value="1"/>
</dbReference>
<dbReference type="EMBL" id="JANIBK010000016">
    <property type="protein sequence ID" value="MCQ8127797.1"/>
    <property type="molecule type" value="Genomic_DNA"/>
</dbReference>
<keyword evidence="2" id="KW-1185">Reference proteome</keyword>
<dbReference type="Proteomes" id="UP001524586">
    <property type="component" value="Unassembled WGS sequence"/>
</dbReference>
<protein>
    <submittedName>
        <fullName evidence="1">Phosphohistidine phosphatase SixA</fullName>
    </submittedName>
</protein>
<evidence type="ECO:0000313" key="2">
    <source>
        <dbReference type="Proteomes" id="UP001524586"/>
    </source>
</evidence>
<dbReference type="Gene3D" id="3.40.50.1240">
    <property type="entry name" value="Phosphoglycerate mutase-like"/>
    <property type="match status" value="1"/>
</dbReference>
<sequence>MLITCLRHATAEPHADPMADAERALVKKGKDQVVRVAEFCRKHALLPAMLYSSPLRRAQQTAKLLHTHLPDCPAIEVVDWLSLGADPHAIIAELKILAAAGVNDVWLVGHEPAMSGLVARLIDADDDSILIKKASLTRVQADFSKSAAGQLLWSIPCALMSVK</sequence>
<dbReference type="InterPro" id="IPR029033">
    <property type="entry name" value="His_PPase_superfam"/>
</dbReference>
<reference evidence="1 2" key="1">
    <citation type="submission" date="2022-07" db="EMBL/GenBank/DDBJ databases">
        <title>Methylomonas rivi sp. nov., Methylomonas rosea sp. nov., Methylomonas aureus sp. nov. and Methylomonas subterranea sp. nov., four novel methanotrophs isolated from a freshwater creek and the deep terrestrial subsurface.</title>
        <authorList>
            <person name="Abin C."/>
            <person name="Sankaranarayanan K."/>
            <person name="Garner C."/>
            <person name="Sindelar R."/>
            <person name="Kotary K."/>
            <person name="Garner R."/>
            <person name="Barclay S."/>
            <person name="Lawson P."/>
            <person name="Krumholz L."/>
        </authorList>
    </citation>
    <scope>NUCLEOTIDE SEQUENCE [LARGE SCALE GENOMIC DNA]</scope>
    <source>
        <strain evidence="1 2">WSC-6</strain>
    </source>
</reference>
<evidence type="ECO:0000313" key="1">
    <source>
        <dbReference type="EMBL" id="MCQ8127797.1"/>
    </source>
</evidence>
<dbReference type="CDD" id="cd07067">
    <property type="entry name" value="HP_PGM_like"/>
    <property type="match status" value="1"/>
</dbReference>
<gene>
    <name evidence="1" type="primary">sixA</name>
    <name evidence="1" type="ORF">NP596_04915</name>
</gene>
<proteinExistence type="predicted"/>
<name>A0ABT1U1W3_9GAMM</name>